<sequence>MDIKRPIQTSISEEESEYKRRVWWVHYISNKSKNIFNNTIFAIDDKDTFVKPPSNDYRWKFGGKIKCGNKQVDTLRKYVNSRNDSQLPKDHNLYMIKGYTLFARVMEFVKRRHRNKVNINEDNYKFNTLEKYLGEYKKEIRQHLSVSLSSTKKLFQSNVNLFSSYINDEKVMFSYISRQLLNSITVHLYQSDLVKSEFLSIPPNRIKTAKKKSIKAAISQAELLIWCKENVPIKYWEIQVIPWTINSTIHLVNMDFIADHELSAKSVNMFERAITIYKELQETTENIEPLANFILYLKSLKVNNHNTNTGNITFEAKRIMRPLSISNLDTDPWIVPIHGTFFNSLCCIDSNFSTLDVLIYTNSFRNTINSFNLNMWKQNEPKINTNTNSEVDKMSDSDSLISDNDINFDSPNKKIVSLLDSFRYTISNNKMKLSRIFGDNSSTNGSSSSLFQTNSSSSLISKGTSSQNLLDNFFPYFENLQRTNSVFTFGSKSNIQTIVGADDPCVEKQIKKAKVDSGVHTTNEAIIFTPVIETDQKTNDRKKSRKRKMSISNLID</sequence>
<evidence type="ECO:0000313" key="3">
    <source>
        <dbReference type="Proteomes" id="UP000245699"/>
    </source>
</evidence>
<accession>A0A2T9Y086</accession>
<feature type="region of interest" description="Disordered" evidence="1">
    <location>
        <begin position="536"/>
        <end position="556"/>
    </location>
</feature>
<dbReference type="AlphaFoldDB" id="A0A2T9Y086"/>
<dbReference type="EMBL" id="MBFT01001040">
    <property type="protein sequence ID" value="PVU85727.1"/>
    <property type="molecule type" value="Genomic_DNA"/>
</dbReference>
<comment type="caution">
    <text evidence="2">The sequence shown here is derived from an EMBL/GenBank/DDBJ whole genome shotgun (WGS) entry which is preliminary data.</text>
</comment>
<reference evidence="2 3" key="1">
    <citation type="journal article" date="2018" name="MBio">
        <title>Comparative Genomics Reveals the Core Gene Toolbox for the Fungus-Insect Symbiosis.</title>
        <authorList>
            <person name="Wang Y."/>
            <person name="Stata M."/>
            <person name="Wang W."/>
            <person name="Stajich J.E."/>
            <person name="White M.M."/>
            <person name="Moncalvo J.M."/>
        </authorList>
    </citation>
    <scope>NUCLEOTIDE SEQUENCE [LARGE SCALE GENOMIC DNA]</scope>
    <source>
        <strain evidence="2 3">AUS-77-4</strain>
    </source>
</reference>
<dbReference type="Proteomes" id="UP000245699">
    <property type="component" value="Unassembled WGS sequence"/>
</dbReference>
<evidence type="ECO:0000256" key="1">
    <source>
        <dbReference type="SAM" id="MobiDB-lite"/>
    </source>
</evidence>
<evidence type="ECO:0008006" key="4">
    <source>
        <dbReference type="Google" id="ProtNLM"/>
    </source>
</evidence>
<keyword evidence="3" id="KW-1185">Reference proteome</keyword>
<dbReference type="OrthoDB" id="5600212at2759"/>
<dbReference type="CDD" id="cd12148">
    <property type="entry name" value="fungal_TF_MHR"/>
    <property type="match status" value="1"/>
</dbReference>
<protein>
    <recommendedName>
        <fullName evidence="4">Transcription factor domain-containing protein</fullName>
    </recommendedName>
</protein>
<gene>
    <name evidence="2" type="ORF">BB559_006844</name>
</gene>
<organism evidence="2 3">
    <name type="scientific">Furculomyces boomerangus</name>
    <dbReference type="NCBI Taxonomy" id="61424"/>
    <lineage>
        <taxon>Eukaryota</taxon>
        <taxon>Fungi</taxon>
        <taxon>Fungi incertae sedis</taxon>
        <taxon>Zoopagomycota</taxon>
        <taxon>Kickxellomycotina</taxon>
        <taxon>Harpellomycetes</taxon>
        <taxon>Harpellales</taxon>
        <taxon>Harpellaceae</taxon>
        <taxon>Furculomyces</taxon>
    </lineage>
</organism>
<name>A0A2T9Y086_9FUNG</name>
<proteinExistence type="predicted"/>
<evidence type="ECO:0000313" key="2">
    <source>
        <dbReference type="EMBL" id="PVU85727.1"/>
    </source>
</evidence>